<comment type="caution">
    <text evidence="2">The sequence shown here is derived from an EMBL/GenBank/DDBJ whole genome shotgun (WGS) entry which is preliminary data.</text>
</comment>
<sequence length="188" mass="21724">MLETILLTLLFAKIKGYKINVLFKSWEVYPIIILELIYMLMQISVFKGYYGYIKYSGVFKTLYLSAFLFLILKYKQYIPAIVGSICIFIGSILNNIAIGSNNGKMPVFPNISYYTGYVSEEAFLKANDIHILGNETTRLKYLTDIFDLGYSVISIGDVFIRLFVAIVIYSSIKYANRPKDRRYKSWIN</sequence>
<feature type="transmembrane region" description="Helical" evidence="1">
    <location>
        <begin position="52"/>
        <end position="72"/>
    </location>
</feature>
<keyword evidence="1" id="KW-1133">Transmembrane helix</keyword>
<dbReference type="EMBL" id="JAGGLL010000034">
    <property type="protein sequence ID" value="MBP2023656.1"/>
    <property type="molecule type" value="Genomic_DNA"/>
</dbReference>
<evidence type="ECO:0000313" key="2">
    <source>
        <dbReference type="EMBL" id="MBP2023656.1"/>
    </source>
</evidence>
<dbReference type="RefSeq" id="WP_021282920.1">
    <property type="nucleotide sequence ID" value="NZ_JAGGLL010000034.1"/>
</dbReference>
<reference evidence="2 3" key="1">
    <citation type="submission" date="2021-03" db="EMBL/GenBank/DDBJ databases">
        <title>Genomic Encyclopedia of Type Strains, Phase IV (KMG-IV): sequencing the most valuable type-strain genomes for metagenomic binning, comparative biology and taxonomic classification.</title>
        <authorList>
            <person name="Goeker M."/>
        </authorList>
    </citation>
    <scope>NUCLEOTIDE SEQUENCE [LARGE SCALE GENOMIC DNA]</scope>
    <source>
        <strain evidence="2 3">DSM 28650</strain>
    </source>
</reference>
<feature type="transmembrane region" description="Helical" evidence="1">
    <location>
        <begin position="148"/>
        <end position="172"/>
    </location>
</feature>
<keyword evidence="1" id="KW-0472">Membrane</keyword>
<protein>
    <recommendedName>
        <fullName evidence="4">DUF5317 domain-containing protein</fullName>
    </recommendedName>
</protein>
<organism evidence="2 3">
    <name type="scientific">Clostridium punense</name>
    <dbReference type="NCBI Taxonomy" id="1054297"/>
    <lineage>
        <taxon>Bacteria</taxon>
        <taxon>Bacillati</taxon>
        <taxon>Bacillota</taxon>
        <taxon>Clostridia</taxon>
        <taxon>Eubacteriales</taxon>
        <taxon>Clostridiaceae</taxon>
        <taxon>Clostridium</taxon>
    </lineage>
</organism>
<evidence type="ECO:0000313" key="3">
    <source>
        <dbReference type="Proteomes" id="UP001519308"/>
    </source>
</evidence>
<keyword evidence="1" id="KW-0812">Transmembrane</keyword>
<proteinExistence type="predicted"/>
<dbReference type="Pfam" id="PF17248">
    <property type="entry name" value="DUF5317"/>
    <property type="match status" value="1"/>
</dbReference>
<feature type="transmembrane region" description="Helical" evidence="1">
    <location>
        <begin position="77"/>
        <end position="98"/>
    </location>
</feature>
<evidence type="ECO:0008006" key="4">
    <source>
        <dbReference type="Google" id="ProtNLM"/>
    </source>
</evidence>
<evidence type="ECO:0000256" key="1">
    <source>
        <dbReference type="SAM" id="Phobius"/>
    </source>
</evidence>
<dbReference type="Proteomes" id="UP001519308">
    <property type="component" value="Unassembled WGS sequence"/>
</dbReference>
<keyword evidence="3" id="KW-1185">Reference proteome</keyword>
<gene>
    <name evidence="2" type="ORF">J2Z44_003495</name>
</gene>
<dbReference type="InterPro" id="IPR035168">
    <property type="entry name" value="DUF5317"/>
</dbReference>
<name>A0ABS4K914_9CLOT</name>
<accession>A0ABS4K914</accession>
<feature type="transmembrane region" description="Helical" evidence="1">
    <location>
        <begin position="21"/>
        <end position="40"/>
    </location>
</feature>